<dbReference type="PANTHER" id="PTHR43179:SF12">
    <property type="entry name" value="GALACTOFURANOSYLTRANSFERASE GLFT2"/>
    <property type="match status" value="1"/>
</dbReference>
<feature type="region of interest" description="Disordered" evidence="5">
    <location>
        <begin position="486"/>
        <end position="510"/>
    </location>
</feature>
<dbReference type="AlphaFoldDB" id="A0A9W6M258"/>
<keyword evidence="3" id="KW-0328">Glycosyltransferase</keyword>
<sequence length="626" mass="70342">MRHLLHRVVLPLDRDPALAPLYIDPEVLTAPDGDPAHAPSPAVAHISSRSEVRIAAGTRLSFGSYFNAFPASYWQHWTPVRNVRLEVHSTGPVTILVYRSDGAGVPRRLARHEAVDEATSVFDLTLDAYNDGGWIWFDIAAGEDDARLLGAEWTTEQAPVRRGKASLGITTYNKPDYCVETLRALAAAPELLELVDRVFLIDQGTDRVDAQPDFGHIADRLGGTLEIIAQPNLGGSGGFARAMYETLQRPESDFVQLLDDDVRIEPESLRRSIVFGRYTTTPSIVGAHMFDLLKRSRLHAWAEVVDDAPFMWRPVQQDRMPHDFAVANLRQTPELHQRLDADYNGWWMCLIPVEIIRRIGLPLPVFIKWDDAEYCLRARDAGYRTLSVPGVAIWHISWVGKDDTTDWQAYFHARNRIVTALLHSRSPRGGTLLRHSRRVDLKHLMLMQYYPVALRQRALRDVFAGPYAMASGLADAMPAARALAGDFPETRSSPDGGLSRRQGSVPPSPPRSWRLALLTVAGLLRHAVIPVKPSAAQSAAVELAKQDAVWWRMWRLDSATVATADGSGRNVYVRDRTAFRAMLRTSIRQHARLRREWPKLSSWYRDALADTTSPAAWEQHFPQREP</sequence>
<dbReference type="EMBL" id="BSEO01000001">
    <property type="protein sequence ID" value="GLJ78452.1"/>
    <property type="molecule type" value="Genomic_DNA"/>
</dbReference>
<evidence type="ECO:0000313" key="8">
    <source>
        <dbReference type="EMBL" id="GLJ78452.1"/>
    </source>
</evidence>
<feature type="domain" description="Galactofuranosyltransferase-2 C-terminal" evidence="7">
    <location>
        <begin position="432"/>
        <end position="621"/>
    </location>
</feature>
<keyword evidence="9" id="KW-1185">Reference proteome</keyword>
<evidence type="ECO:0000256" key="4">
    <source>
        <dbReference type="ARBA" id="ARBA00022679"/>
    </source>
</evidence>
<dbReference type="InterPro" id="IPR040492">
    <property type="entry name" value="GlfT2_N"/>
</dbReference>
<dbReference type="InterPro" id="IPR029044">
    <property type="entry name" value="Nucleotide-diphossugar_trans"/>
</dbReference>
<evidence type="ECO:0000259" key="6">
    <source>
        <dbReference type="Pfam" id="PF17994"/>
    </source>
</evidence>
<gene>
    <name evidence="8" type="ORF">GCM10017586_01340</name>
</gene>
<evidence type="ECO:0000313" key="9">
    <source>
        <dbReference type="Proteomes" id="UP001142317"/>
    </source>
</evidence>
<evidence type="ECO:0000259" key="7">
    <source>
        <dbReference type="Pfam" id="PF19320"/>
    </source>
</evidence>
<dbReference type="Pfam" id="PF13641">
    <property type="entry name" value="Glyco_tranf_2_3"/>
    <property type="match status" value="1"/>
</dbReference>
<dbReference type="RefSeq" id="WP_210005832.1">
    <property type="nucleotide sequence ID" value="NZ_BSEO01000001.1"/>
</dbReference>
<dbReference type="GO" id="GO:0016757">
    <property type="term" value="F:glycosyltransferase activity"/>
    <property type="evidence" value="ECO:0007669"/>
    <property type="project" value="UniProtKB-KW"/>
</dbReference>
<evidence type="ECO:0000256" key="1">
    <source>
        <dbReference type="ARBA" id="ARBA00004776"/>
    </source>
</evidence>
<evidence type="ECO:0000256" key="3">
    <source>
        <dbReference type="ARBA" id="ARBA00022676"/>
    </source>
</evidence>
<comment type="caution">
    <text evidence="8">The sequence shown here is derived from an EMBL/GenBank/DDBJ whole genome shotgun (WGS) entry which is preliminary data.</text>
</comment>
<dbReference type="PANTHER" id="PTHR43179">
    <property type="entry name" value="RHAMNOSYLTRANSFERASE WBBL"/>
    <property type="match status" value="1"/>
</dbReference>
<dbReference type="Pfam" id="PF19320">
    <property type="entry name" value="GlfT2_domain3"/>
    <property type="match status" value="1"/>
</dbReference>
<dbReference type="Gene3D" id="3.90.550.60">
    <property type="match status" value="1"/>
</dbReference>
<dbReference type="SUPFAM" id="SSF53448">
    <property type="entry name" value="Nucleotide-diphospho-sugar transferases"/>
    <property type="match status" value="1"/>
</dbReference>
<proteinExistence type="inferred from homology"/>
<evidence type="ECO:0000256" key="5">
    <source>
        <dbReference type="SAM" id="MobiDB-lite"/>
    </source>
</evidence>
<accession>A0A9W6M258</accession>
<reference evidence="8" key="1">
    <citation type="journal article" date="2014" name="Int. J. Syst. Evol. Microbiol.">
        <title>Complete genome sequence of Corynebacterium casei LMG S-19264T (=DSM 44701T), isolated from a smear-ripened cheese.</title>
        <authorList>
            <consortium name="US DOE Joint Genome Institute (JGI-PGF)"/>
            <person name="Walter F."/>
            <person name="Albersmeier A."/>
            <person name="Kalinowski J."/>
            <person name="Ruckert C."/>
        </authorList>
    </citation>
    <scope>NUCLEOTIDE SEQUENCE</scope>
    <source>
        <strain evidence="8">VKM Ac-1447</strain>
    </source>
</reference>
<name>A0A9W6M258_9MICO</name>
<dbReference type="InterPro" id="IPR045699">
    <property type="entry name" value="GlfT2_C"/>
</dbReference>
<organism evidence="8 9">
    <name type="scientific">Microbacterium imperiale</name>
    <dbReference type="NCBI Taxonomy" id="33884"/>
    <lineage>
        <taxon>Bacteria</taxon>
        <taxon>Bacillati</taxon>
        <taxon>Actinomycetota</taxon>
        <taxon>Actinomycetes</taxon>
        <taxon>Micrococcales</taxon>
        <taxon>Microbacteriaceae</taxon>
        <taxon>Microbacterium</taxon>
    </lineage>
</organism>
<dbReference type="Pfam" id="PF17994">
    <property type="entry name" value="Glft2_N"/>
    <property type="match status" value="1"/>
</dbReference>
<evidence type="ECO:0000256" key="2">
    <source>
        <dbReference type="ARBA" id="ARBA00006739"/>
    </source>
</evidence>
<protein>
    <submittedName>
        <fullName evidence="8">Glycosyl transferase</fullName>
    </submittedName>
</protein>
<keyword evidence="4 8" id="KW-0808">Transferase</keyword>
<comment type="pathway">
    <text evidence="1">Cell wall biogenesis; cell wall polysaccharide biosynthesis.</text>
</comment>
<dbReference type="Proteomes" id="UP001142317">
    <property type="component" value="Unassembled WGS sequence"/>
</dbReference>
<comment type="similarity">
    <text evidence="2">Belongs to the glycosyltransferase 2 family.</text>
</comment>
<feature type="domain" description="Galactofuranosyltransferase GlfT2 N-terminal" evidence="6">
    <location>
        <begin position="42"/>
        <end position="155"/>
    </location>
</feature>
<reference evidence="8" key="2">
    <citation type="submission" date="2023-01" db="EMBL/GenBank/DDBJ databases">
        <authorList>
            <person name="Sun Q."/>
            <person name="Evtushenko L."/>
        </authorList>
    </citation>
    <scope>NUCLEOTIDE SEQUENCE</scope>
    <source>
        <strain evidence="8">VKM Ac-1447</strain>
    </source>
</reference>